<evidence type="ECO:0000259" key="4">
    <source>
        <dbReference type="Pfam" id="PF03104"/>
    </source>
</evidence>
<dbReference type="SUPFAM" id="SSF53098">
    <property type="entry name" value="Ribonuclease H-like"/>
    <property type="match status" value="1"/>
</dbReference>
<protein>
    <recommendedName>
        <fullName evidence="2">DNA polymerase delta catalytic subunit</fullName>
    </recommendedName>
</protein>
<organism evidence="5 6">
    <name type="scientific">Chelonia mydas</name>
    <name type="common">Green sea-turtle</name>
    <name type="synonym">Chelonia agassizi</name>
    <dbReference type="NCBI Taxonomy" id="8469"/>
    <lineage>
        <taxon>Eukaryota</taxon>
        <taxon>Metazoa</taxon>
        <taxon>Chordata</taxon>
        <taxon>Craniata</taxon>
        <taxon>Vertebrata</taxon>
        <taxon>Euteleostomi</taxon>
        <taxon>Archelosauria</taxon>
        <taxon>Testudinata</taxon>
        <taxon>Testudines</taxon>
        <taxon>Cryptodira</taxon>
        <taxon>Durocryptodira</taxon>
        <taxon>Americhelydia</taxon>
        <taxon>Chelonioidea</taxon>
        <taxon>Cheloniidae</taxon>
        <taxon>Chelonia</taxon>
    </lineage>
</organism>
<evidence type="ECO:0000313" key="5">
    <source>
        <dbReference type="EMBL" id="EMP40213.1"/>
    </source>
</evidence>
<feature type="domain" description="DNA-directed DNA polymerase family B exonuclease" evidence="4">
    <location>
        <begin position="128"/>
        <end position="266"/>
    </location>
</feature>
<dbReference type="Gene3D" id="3.30.420.10">
    <property type="entry name" value="Ribonuclease H-like superfamily/Ribonuclease H"/>
    <property type="match status" value="1"/>
</dbReference>
<dbReference type="GO" id="GO:0008296">
    <property type="term" value="F:3'-5'-DNA exonuclease activity"/>
    <property type="evidence" value="ECO:0007669"/>
    <property type="project" value="TreeGrafter"/>
</dbReference>
<accession>M7C6R1</accession>
<keyword evidence="1" id="KW-0228">DNA excision</keyword>
<dbReference type="InterPro" id="IPR006133">
    <property type="entry name" value="DNA-dir_DNA_pol_B_exonuc"/>
</dbReference>
<dbReference type="PANTHER" id="PTHR10322:SF23">
    <property type="entry name" value="DNA POLYMERASE DELTA CATALYTIC SUBUNIT"/>
    <property type="match status" value="1"/>
</dbReference>
<dbReference type="AlphaFoldDB" id="M7C6R1"/>
<dbReference type="GO" id="GO:0006287">
    <property type="term" value="P:base-excision repair, gap-filling"/>
    <property type="evidence" value="ECO:0007669"/>
    <property type="project" value="TreeGrafter"/>
</dbReference>
<dbReference type="PANTHER" id="PTHR10322">
    <property type="entry name" value="DNA POLYMERASE CATALYTIC SUBUNIT"/>
    <property type="match status" value="1"/>
</dbReference>
<dbReference type="Pfam" id="PF03104">
    <property type="entry name" value="DNA_pol_B_exo1"/>
    <property type="match status" value="1"/>
</dbReference>
<dbReference type="InterPro" id="IPR036397">
    <property type="entry name" value="RNaseH_sf"/>
</dbReference>
<evidence type="ECO:0000256" key="2">
    <source>
        <dbReference type="ARBA" id="ARBA00024411"/>
    </source>
</evidence>
<proteinExistence type="predicted"/>
<dbReference type="GO" id="GO:0003676">
    <property type="term" value="F:nucleic acid binding"/>
    <property type="evidence" value="ECO:0007669"/>
    <property type="project" value="InterPro"/>
</dbReference>
<name>M7C6R1_CHEMY</name>
<keyword evidence="6" id="KW-1185">Reference proteome</keyword>
<dbReference type="STRING" id="8469.M7C6R1"/>
<dbReference type="GO" id="GO:0003887">
    <property type="term" value="F:DNA-directed DNA polymerase activity"/>
    <property type="evidence" value="ECO:0007669"/>
    <property type="project" value="TreeGrafter"/>
</dbReference>
<evidence type="ECO:0000313" key="6">
    <source>
        <dbReference type="Proteomes" id="UP000031443"/>
    </source>
</evidence>
<dbReference type="Proteomes" id="UP000031443">
    <property type="component" value="Unassembled WGS sequence"/>
</dbReference>
<dbReference type="GO" id="GO:0043625">
    <property type="term" value="C:delta DNA polymerase complex"/>
    <property type="evidence" value="ECO:0007669"/>
    <property type="project" value="TreeGrafter"/>
</dbReference>
<reference evidence="6" key="1">
    <citation type="journal article" date="2013" name="Nat. Genet.">
        <title>The draft genomes of soft-shell turtle and green sea turtle yield insights into the development and evolution of the turtle-specific body plan.</title>
        <authorList>
            <person name="Wang Z."/>
            <person name="Pascual-Anaya J."/>
            <person name="Zadissa A."/>
            <person name="Li W."/>
            <person name="Niimura Y."/>
            <person name="Huang Z."/>
            <person name="Li C."/>
            <person name="White S."/>
            <person name="Xiong Z."/>
            <person name="Fang D."/>
            <person name="Wang B."/>
            <person name="Ming Y."/>
            <person name="Chen Y."/>
            <person name="Zheng Y."/>
            <person name="Kuraku S."/>
            <person name="Pignatelli M."/>
            <person name="Herrero J."/>
            <person name="Beal K."/>
            <person name="Nozawa M."/>
            <person name="Li Q."/>
            <person name="Wang J."/>
            <person name="Zhang H."/>
            <person name="Yu L."/>
            <person name="Shigenobu S."/>
            <person name="Wang J."/>
            <person name="Liu J."/>
            <person name="Flicek P."/>
            <person name="Searle S."/>
            <person name="Wang J."/>
            <person name="Kuratani S."/>
            <person name="Yin Y."/>
            <person name="Aken B."/>
            <person name="Zhang G."/>
            <person name="Irie N."/>
        </authorList>
    </citation>
    <scope>NUCLEOTIDE SEQUENCE [LARGE SCALE GENOMIC DNA]</scope>
</reference>
<sequence length="320" mass="35214">MATLVRRIMLLETARRYNHETESITFLKDFTYSKDDFHRAGVPVPGMPGATQGPVPVLRMFGVTAAGNSVCCHIHGFAPYFYVPAPAGFQPQHLSDFQRELNGAVLRDLRSNREGLSRAVLAVEMCNRIFPEPDKDPVIQVANMVLRQGERDPFIRNVFTLQSCAPIVGSQVLCSSQEAELLKAWAEFVRIVDPDIVTGYNIQNFDLPYLLQRSQALKVATFPFLGRILGRKSVIRDSSFQSKQMGRRENKVINIEGRIQFDLLQVGLRGRGEGGWLVGLQGGGEDVTAGVTVWVLGNHEGSQGSASAPRGSDRGASSTP</sequence>
<evidence type="ECO:0000256" key="3">
    <source>
        <dbReference type="SAM" id="MobiDB-lite"/>
    </source>
</evidence>
<dbReference type="InterPro" id="IPR012337">
    <property type="entry name" value="RNaseH-like_sf"/>
</dbReference>
<dbReference type="InterPro" id="IPR050240">
    <property type="entry name" value="DNA_pol_type-B"/>
</dbReference>
<feature type="region of interest" description="Disordered" evidence="3">
    <location>
        <begin position="300"/>
        <end position="320"/>
    </location>
</feature>
<dbReference type="EMBL" id="KB514319">
    <property type="protein sequence ID" value="EMP40213.1"/>
    <property type="molecule type" value="Genomic_DNA"/>
</dbReference>
<dbReference type="GO" id="GO:0006297">
    <property type="term" value="P:nucleotide-excision repair, DNA gap filling"/>
    <property type="evidence" value="ECO:0007669"/>
    <property type="project" value="TreeGrafter"/>
</dbReference>
<gene>
    <name evidence="5" type="ORF">UY3_02551</name>
</gene>
<evidence type="ECO:0000256" key="1">
    <source>
        <dbReference type="ARBA" id="ARBA00022769"/>
    </source>
</evidence>
<dbReference type="GO" id="GO:0045004">
    <property type="term" value="P:DNA replication proofreading"/>
    <property type="evidence" value="ECO:0007669"/>
    <property type="project" value="TreeGrafter"/>
</dbReference>